<dbReference type="PROSITE" id="PS51000">
    <property type="entry name" value="HTH_DEOR_2"/>
    <property type="match status" value="1"/>
</dbReference>
<feature type="domain" description="HTH deoR-type" evidence="4">
    <location>
        <begin position="5"/>
        <end position="60"/>
    </location>
</feature>
<evidence type="ECO:0000256" key="3">
    <source>
        <dbReference type="ARBA" id="ARBA00023163"/>
    </source>
</evidence>
<dbReference type="PANTHER" id="PTHR30363:SF55">
    <property type="entry name" value="HTH-TYPE TRANSCRIPTIONAL REGULATOR ULAR"/>
    <property type="match status" value="1"/>
</dbReference>
<dbReference type="Gene3D" id="3.40.50.1360">
    <property type="match status" value="1"/>
</dbReference>
<dbReference type="HOGENOM" id="CLU_060699_3_2_6"/>
<dbReference type="Proteomes" id="UP000030901">
    <property type="component" value="Chromosome"/>
</dbReference>
<dbReference type="Gene3D" id="1.10.10.10">
    <property type="entry name" value="Winged helix-like DNA-binding domain superfamily/Winged helix DNA-binding domain"/>
    <property type="match status" value="1"/>
</dbReference>
<dbReference type="GO" id="GO:0003677">
    <property type="term" value="F:DNA binding"/>
    <property type="evidence" value="ECO:0007669"/>
    <property type="project" value="UniProtKB-KW"/>
</dbReference>
<evidence type="ECO:0000259" key="4">
    <source>
        <dbReference type="PROSITE" id="PS51000"/>
    </source>
</evidence>
<sequence length="255" mass="28111">MVMNEAKRHEDIVKLIDSKESLSVVELTEMFNISPATARRDIIKLAEANKVKKVRNGIVRIEDKKPIWTPLDINNTDNYHEKARIAIKAATLIKDGESIILNCGSTAFLLGRELCGKNVNIITNYFPLASYLIEHDHENVTIIGGQYNKTQNIILNPTSELSAIYSGNIMFTSGKQLTPAGLYKSEILTAVSEQQILNNAQKLVVVVDSTKVTNRIGSGMLFCPTSKINVVITGKSADKTVVESLKKQGVEVILV</sequence>
<dbReference type="SMART" id="SM00420">
    <property type="entry name" value="HTH_DEOR"/>
    <property type="match status" value="1"/>
</dbReference>
<gene>
    <name evidence="5" type="ORF">FPB0191_01213</name>
</gene>
<dbReference type="SUPFAM" id="SSF100950">
    <property type="entry name" value="NagB/RpiA/CoA transferase-like"/>
    <property type="match status" value="1"/>
</dbReference>
<dbReference type="KEGG" id="fpp:FPB0191_01213"/>
<dbReference type="Pfam" id="PF08220">
    <property type="entry name" value="HTH_DeoR"/>
    <property type="match status" value="1"/>
</dbReference>
<keyword evidence="2" id="KW-0238">DNA-binding</keyword>
<evidence type="ECO:0000313" key="6">
    <source>
        <dbReference type="Proteomes" id="UP000030901"/>
    </source>
</evidence>
<dbReference type="STRING" id="1267021.FPB0191_01213"/>
<keyword evidence="6" id="KW-1185">Reference proteome</keyword>
<keyword evidence="1" id="KW-0805">Transcription regulation</keyword>
<dbReference type="AlphaFoldDB" id="A0A0A7S2H3"/>
<dbReference type="SUPFAM" id="SSF46785">
    <property type="entry name" value="Winged helix' DNA-binding domain"/>
    <property type="match status" value="1"/>
</dbReference>
<dbReference type="Pfam" id="PF00455">
    <property type="entry name" value="DeoRC"/>
    <property type="match status" value="1"/>
</dbReference>
<dbReference type="InterPro" id="IPR050313">
    <property type="entry name" value="Carb_Metab_HTH_regulators"/>
</dbReference>
<dbReference type="NCBIfam" id="NF010034">
    <property type="entry name" value="PRK13509.1"/>
    <property type="match status" value="1"/>
</dbReference>
<accession>A0A0A7S2H3</accession>
<dbReference type="InterPro" id="IPR018356">
    <property type="entry name" value="Tscrpt_reg_HTH_DeoR_CS"/>
</dbReference>
<dbReference type="InterPro" id="IPR036390">
    <property type="entry name" value="WH_DNA-bd_sf"/>
</dbReference>
<name>A0A0A7S2H3_FRIPE</name>
<dbReference type="PANTHER" id="PTHR30363">
    <property type="entry name" value="HTH-TYPE TRANSCRIPTIONAL REGULATOR SRLR-RELATED"/>
    <property type="match status" value="1"/>
</dbReference>
<dbReference type="GO" id="GO:0003700">
    <property type="term" value="F:DNA-binding transcription factor activity"/>
    <property type="evidence" value="ECO:0007669"/>
    <property type="project" value="InterPro"/>
</dbReference>
<organism evidence="5 6">
    <name type="scientific">Frischella perrara</name>
    <dbReference type="NCBI Taxonomy" id="1267021"/>
    <lineage>
        <taxon>Bacteria</taxon>
        <taxon>Pseudomonadati</taxon>
        <taxon>Pseudomonadota</taxon>
        <taxon>Gammaproteobacteria</taxon>
        <taxon>Orbales</taxon>
        <taxon>Orbaceae</taxon>
        <taxon>Frischella</taxon>
    </lineage>
</organism>
<evidence type="ECO:0000256" key="1">
    <source>
        <dbReference type="ARBA" id="ARBA00023015"/>
    </source>
</evidence>
<evidence type="ECO:0000313" key="5">
    <source>
        <dbReference type="EMBL" id="AJA45037.1"/>
    </source>
</evidence>
<dbReference type="InterPro" id="IPR037171">
    <property type="entry name" value="NagB/RpiA_transferase-like"/>
</dbReference>
<evidence type="ECO:0000256" key="2">
    <source>
        <dbReference type="ARBA" id="ARBA00023125"/>
    </source>
</evidence>
<reference evidence="5 6" key="1">
    <citation type="journal article" date="2014" name="Appl. Environ. Microbiol.">
        <title>Gut symbionts from distinct hosts exhibit genotoxic activity via divergent colibactin biosynthetic pathways.</title>
        <authorList>
            <person name="Engel P."/>
            <person name="Vizcaino M.I."/>
            <person name="Crawford J.M."/>
        </authorList>
    </citation>
    <scope>NUCLEOTIDE SEQUENCE [LARGE SCALE GENOMIC DNA]</scope>
    <source>
        <strain evidence="5 6">PEB0191</strain>
    </source>
</reference>
<dbReference type="InterPro" id="IPR036388">
    <property type="entry name" value="WH-like_DNA-bd_sf"/>
</dbReference>
<keyword evidence="3" id="KW-0804">Transcription</keyword>
<proteinExistence type="predicted"/>
<protein>
    <submittedName>
        <fullName evidence="5">Transcriptional regulator, DeoR family</fullName>
    </submittedName>
</protein>
<dbReference type="InterPro" id="IPR014036">
    <property type="entry name" value="DeoR-like_C"/>
</dbReference>
<dbReference type="SMART" id="SM01134">
    <property type="entry name" value="DeoRC"/>
    <property type="match status" value="1"/>
</dbReference>
<dbReference type="EMBL" id="CP009056">
    <property type="protein sequence ID" value="AJA45037.1"/>
    <property type="molecule type" value="Genomic_DNA"/>
</dbReference>
<dbReference type="PROSITE" id="PS00894">
    <property type="entry name" value="HTH_DEOR_1"/>
    <property type="match status" value="1"/>
</dbReference>
<dbReference type="InterPro" id="IPR001034">
    <property type="entry name" value="DeoR_HTH"/>
</dbReference>